<dbReference type="SUPFAM" id="SSF55174">
    <property type="entry name" value="Alpha-L RNA-binding motif"/>
    <property type="match status" value="1"/>
</dbReference>
<dbReference type="InterPro" id="IPR002942">
    <property type="entry name" value="S4_RNA-bd"/>
</dbReference>
<dbReference type="InterPro" id="IPR018496">
    <property type="entry name" value="PsdUridine_synth_RsuA/RluB_CS"/>
</dbReference>
<dbReference type="EMBL" id="MGFH01000051">
    <property type="protein sequence ID" value="OGM06830.1"/>
    <property type="molecule type" value="Genomic_DNA"/>
</dbReference>
<dbReference type="PROSITE" id="PS01149">
    <property type="entry name" value="PSI_RSU"/>
    <property type="match status" value="1"/>
</dbReference>
<dbReference type="InterPro" id="IPR020094">
    <property type="entry name" value="TruA/RsuA/RluB/E/F_N"/>
</dbReference>
<evidence type="ECO:0000256" key="4">
    <source>
        <dbReference type="RuleBase" id="RU003887"/>
    </source>
</evidence>
<dbReference type="EC" id="5.4.99.-" evidence="4"/>
<comment type="caution">
    <text evidence="6">The sequence shown here is derived from an EMBL/GenBank/DDBJ whole genome shotgun (WGS) entry which is preliminary data.</text>
</comment>
<dbReference type="Gene3D" id="3.10.290.10">
    <property type="entry name" value="RNA-binding S4 domain"/>
    <property type="match status" value="1"/>
</dbReference>
<dbReference type="Pfam" id="PF00849">
    <property type="entry name" value="PseudoU_synth_2"/>
    <property type="match status" value="1"/>
</dbReference>
<dbReference type="PROSITE" id="PS50889">
    <property type="entry name" value="S4"/>
    <property type="match status" value="1"/>
</dbReference>
<name>A0A1F7WVQ3_9BACT</name>
<feature type="domain" description="RNA-binding S4" evidence="5">
    <location>
        <begin position="9"/>
        <end position="67"/>
    </location>
</feature>
<dbReference type="GO" id="GO:0003723">
    <property type="term" value="F:RNA binding"/>
    <property type="evidence" value="ECO:0007669"/>
    <property type="project" value="UniProtKB-KW"/>
</dbReference>
<dbReference type="InterPro" id="IPR042092">
    <property type="entry name" value="PsdUridine_s_RsuA/RluB/E/F_cat"/>
</dbReference>
<dbReference type="InterPro" id="IPR006145">
    <property type="entry name" value="PsdUridine_synth_RsuA/RluA"/>
</dbReference>
<dbReference type="InterPro" id="IPR036986">
    <property type="entry name" value="S4_RNA-bd_sf"/>
</dbReference>
<keyword evidence="3" id="KW-0694">RNA-binding</keyword>
<evidence type="ECO:0000256" key="3">
    <source>
        <dbReference type="PROSITE-ProRule" id="PRU00182"/>
    </source>
</evidence>
<dbReference type="PANTHER" id="PTHR47683:SF2">
    <property type="entry name" value="RNA-BINDING S4 DOMAIN-CONTAINING PROTEIN"/>
    <property type="match status" value="1"/>
</dbReference>
<evidence type="ECO:0000313" key="6">
    <source>
        <dbReference type="EMBL" id="OGM06830.1"/>
    </source>
</evidence>
<evidence type="ECO:0000256" key="2">
    <source>
        <dbReference type="ARBA" id="ARBA00023235"/>
    </source>
</evidence>
<dbReference type="Gene3D" id="3.30.70.1560">
    <property type="entry name" value="Alpha-L RNA-binding motif"/>
    <property type="match status" value="1"/>
</dbReference>
<comment type="similarity">
    <text evidence="1 4">Belongs to the pseudouridine synthase RsuA family.</text>
</comment>
<proteinExistence type="inferred from homology"/>
<dbReference type="AlphaFoldDB" id="A0A1F7WVQ3"/>
<dbReference type="SUPFAM" id="SSF55120">
    <property type="entry name" value="Pseudouridine synthase"/>
    <property type="match status" value="1"/>
</dbReference>
<protein>
    <recommendedName>
        <fullName evidence="4">Pseudouridine synthase</fullName>
        <ecNumber evidence="4">5.4.99.-</ecNumber>
    </recommendedName>
</protein>
<dbReference type="InterPro" id="IPR000748">
    <property type="entry name" value="PsdUridine_synth_RsuA/RluB/E/F"/>
</dbReference>
<dbReference type="SMART" id="SM00363">
    <property type="entry name" value="S4"/>
    <property type="match status" value="1"/>
</dbReference>
<sequence>MILYPEKPERISKILSSCSICSRREAERLISEGRIALNGETVTEPGTKAVIASDKIALDGVVLNLIEDRENYGYYLLNKPCGYLTTCDDPFGRKTIFDLIELAGHYFPAGRLDLNSRGLVLITNDGLLCGLITHPRNMVEKKYMVSVSPRLEESDLKKIRAGIEFEGERYRARRIALDKELKNGGAVYEIILNEGKKREIRQMIKAVGARVNDLFRVSIANLSVSGIAEGSYRKVTPPELVELKKLTGYEKAQS</sequence>
<dbReference type="PANTHER" id="PTHR47683">
    <property type="entry name" value="PSEUDOURIDINE SYNTHASE FAMILY PROTEIN-RELATED"/>
    <property type="match status" value="1"/>
</dbReference>
<dbReference type="CDD" id="cd02870">
    <property type="entry name" value="PseudoU_synth_RsuA_like"/>
    <property type="match status" value="1"/>
</dbReference>
<dbReference type="InterPro" id="IPR020103">
    <property type="entry name" value="PsdUridine_synth_cat_dom_sf"/>
</dbReference>
<keyword evidence="2 4" id="KW-0413">Isomerase</keyword>
<organism evidence="6 7">
    <name type="scientific">Candidatus Wallbacteria bacterium GWC2_49_35</name>
    <dbReference type="NCBI Taxonomy" id="1817813"/>
    <lineage>
        <taxon>Bacteria</taxon>
        <taxon>Candidatus Walliibacteriota</taxon>
    </lineage>
</organism>
<dbReference type="Pfam" id="PF01479">
    <property type="entry name" value="S4"/>
    <property type="match status" value="1"/>
</dbReference>
<evidence type="ECO:0000256" key="1">
    <source>
        <dbReference type="ARBA" id="ARBA00008348"/>
    </source>
</evidence>
<dbReference type="InterPro" id="IPR050343">
    <property type="entry name" value="RsuA_PseudoU_synthase"/>
</dbReference>
<dbReference type="Proteomes" id="UP000178735">
    <property type="component" value="Unassembled WGS sequence"/>
</dbReference>
<evidence type="ECO:0000259" key="5">
    <source>
        <dbReference type="SMART" id="SM00363"/>
    </source>
</evidence>
<dbReference type="CDD" id="cd00165">
    <property type="entry name" value="S4"/>
    <property type="match status" value="1"/>
</dbReference>
<evidence type="ECO:0000313" key="7">
    <source>
        <dbReference type="Proteomes" id="UP000178735"/>
    </source>
</evidence>
<dbReference type="GO" id="GO:0120159">
    <property type="term" value="F:rRNA pseudouridine synthase activity"/>
    <property type="evidence" value="ECO:0007669"/>
    <property type="project" value="UniProtKB-ARBA"/>
</dbReference>
<dbReference type="GO" id="GO:0000455">
    <property type="term" value="P:enzyme-directed rRNA pseudouridine synthesis"/>
    <property type="evidence" value="ECO:0007669"/>
    <property type="project" value="UniProtKB-ARBA"/>
</dbReference>
<accession>A0A1F7WVQ3</accession>
<dbReference type="NCBIfam" id="TIGR00093">
    <property type="entry name" value="pseudouridine synthase"/>
    <property type="match status" value="1"/>
</dbReference>
<dbReference type="STRING" id="1817813.A2008_02535"/>
<gene>
    <name evidence="6" type="ORF">A2008_02535</name>
</gene>
<dbReference type="Gene3D" id="3.30.70.580">
    <property type="entry name" value="Pseudouridine synthase I, catalytic domain, N-terminal subdomain"/>
    <property type="match status" value="1"/>
</dbReference>
<reference evidence="6 7" key="1">
    <citation type="journal article" date="2016" name="Nat. Commun.">
        <title>Thousands of microbial genomes shed light on interconnected biogeochemical processes in an aquifer system.</title>
        <authorList>
            <person name="Anantharaman K."/>
            <person name="Brown C.T."/>
            <person name="Hug L.A."/>
            <person name="Sharon I."/>
            <person name="Castelle C.J."/>
            <person name="Probst A.J."/>
            <person name="Thomas B.C."/>
            <person name="Singh A."/>
            <person name="Wilkins M.J."/>
            <person name="Karaoz U."/>
            <person name="Brodie E.L."/>
            <person name="Williams K.H."/>
            <person name="Hubbard S.S."/>
            <person name="Banfield J.F."/>
        </authorList>
    </citation>
    <scope>NUCLEOTIDE SEQUENCE [LARGE SCALE GENOMIC DNA]</scope>
</reference>